<proteinExistence type="predicted"/>
<feature type="compositionally biased region" description="Polar residues" evidence="1">
    <location>
        <begin position="361"/>
        <end position="373"/>
    </location>
</feature>
<evidence type="ECO:0000256" key="1">
    <source>
        <dbReference type="SAM" id="MobiDB-lite"/>
    </source>
</evidence>
<dbReference type="AlphaFoldDB" id="A0A2U2MQF9"/>
<sequence>MAISANEKPLGKVFSTDYQFVIPAFQRAYSWHVEHMLQLVDDLRDASEHPDHPYFLGSLILVGDGDPHNRVFQVIDGQQRLTSLTIIIAILRAMETDHDLSDNLNALILEEGNRLFGRAAEPRLTLRERDAEFFRDYVQEGNLEGLFDLRDTDLESNAQRNIMQNTKAAYDALSSLTQDERRYFASYLVSNVLMIIVTTNDLAGAHRIFDVMNMRGMPLTPSDGLKAKAISAIDIADRDHYGRRWDNAVDPLGNNIETFFNDLLLSISPKKSHRMILDGFQSKAFDAYLEKNTAVEFINNILVPYATAWTIINQPHAYDLPQEVTEWLVRLDDFPTTEWKSVAIWALVNIGKVGIIGSGTMTAGQTPQDSSPADASGPSGDGIPQPPRNGRHAGARHSHVPQTITFRPKDQEQLIRVLCALERATGVDNLSRASSSQRRQRVVQILKDLDHGRKPKKSTGFSVSDEDRKTALARLRGEMQVNDTMKKLLLLRANDAKNGSPVVRPRSINVVRILPEKIGPNSSFVTWPESTRDLWTDRIGNMVLSAANEQQLAKLDSFTEREERLTEAPRSRRFPLTEDLRSVAAMTPDVLERRQEEIVHLVAEFWDIRFDADNVDLTSVSEDTLTRGSRRASQGSKRITIMQVIDAGLLVPGEKLVWKRPRLGQEWFATVTNDGRLRLEDGSEHASPTAAAKAASGKAAGAALNVWRRVSNGQKLSDVWQTYRLNTLK</sequence>
<dbReference type="InterPro" id="IPR004919">
    <property type="entry name" value="GmrSD_N"/>
</dbReference>
<dbReference type="PANTHER" id="PTHR35149:SF2">
    <property type="entry name" value="DUF262 DOMAIN-CONTAINING PROTEIN"/>
    <property type="match status" value="1"/>
</dbReference>
<feature type="domain" description="GmrSD restriction endonucleases N-terminal" evidence="2">
    <location>
        <begin position="11"/>
        <end position="228"/>
    </location>
</feature>
<dbReference type="OrthoDB" id="9798761at2"/>
<dbReference type="EMBL" id="QFFN01000041">
    <property type="protein sequence ID" value="PWG59077.1"/>
    <property type="molecule type" value="Genomic_DNA"/>
</dbReference>
<organism evidence="4 5">
    <name type="scientific">Bifidobacterium catulorum</name>
    <dbReference type="NCBI Taxonomy" id="1630173"/>
    <lineage>
        <taxon>Bacteria</taxon>
        <taxon>Bacillati</taxon>
        <taxon>Actinomycetota</taxon>
        <taxon>Actinomycetes</taxon>
        <taxon>Bifidobacteriales</taxon>
        <taxon>Bifidobacteriaceae</taxon>
        <taxon>Bifidobacterium</taxon>
    </lineage>
</organism>
<feature type="domain" description="RAMA" evidence="3">
    <location>
        <begin position="626"/>
        <end position="724"/>
    </location>
</feature>
<evidence type="ECO:0000259" key="2">
    <source>
        <dbReference type="Pfam" id="PF03235"/>
    </source>
</evidence>
<feature type="region of interest" description="Disordered" evidence="1">
    <location>
        <begin position="361"/>
        <end position="402"/>
    </location>
</feature>
<dbReference type="Proteomes" id="UP000245753">
    <property type="component" value="Unassembled WGS sequence"/>
</dbReference>
<comment type="caution">
    <text evidence="4">The sequence shown here is derived from an EMBL/GenBank/DDBJ whole genome shotgun (WGS) entry which is preliminary data.</text>
</comment>
<accession>A0A2U2MQF9</accession>
<protein>
    <recommendedName>
        <fullName evidence="6">DUF262 domain-containing protein</fullName>
    </recommendedName>
</protein>
<keyword evidence="5" id="KW-1185">Reference proteome</keyword>
<gene>
    <name evidence="4" type="ORF">DF200_09555</name>
</gene>
<evidence type="ECO:0008006" key="6">
    <source>
        <dbReference type="Google" id="ProtNLM"/>
    </source>
</evidence>
<evidence type="ECO:0000313" key="5">
    <source>
        <dbReference type="Proteomes" id="UP000245753"/>
    </source>
</evidence>
<name>A0A2U2MQF9_9BIFI</name>
<feature type="compositionally biased region" description="Basic residues" evidence="1">
    <location>
        <begin position="389"/>
        <end position="399"/>
    </location>
</feature>
<dbReference type="Pfam" id="PF03235">
    <property type="entry name" value="GmrSD_N"/>
    <property type="match status" value="1"/>
</dbReference>
<dbReference type="PANTHER" id="PTHR35149">
    <property type="entry name" value="SLL5132 PROTEIN"/>
    <property type="match status" value="1"/>
</dbReference>
<dbReference type="RefSeq" id="WP_109138042.1">
    <property type="nucleotide sequence ID" value="NZ_QFFN01000041.1"/>
</dbReference>
<reference evidence="4 5" key="1">
    <citation type="journal article" date="2018" name="Int. J. Syst. Evol. Microbiol.">
        <title>Bifidobacterium catulorum sp. nov., a novel taxon from the faeces of the baby common marmoset (Callithrix jacchus).</title>
        <authorList>
            <person name="Modesto M."/>
            <person name="Michelini S."/>
            <person name="Oki K."/>
            <person name="Biavati B."/>
            <person name="Watanabe K."/>
            <person name="Mattarelli P."/>
        </authorList>
    </citation>
    <scope>NUCLEOTIDE SEQUENCE [LARGE SCALE GENOMIC DNA]</scope>
    <source>
        <strain evidence="4 5">MRM 8.19</strain>
    </source>
</reference>
<dbReference type="Pfam" id="PF18755">
    <property type="entry name" value="RAMA"/>
    <property type="match status" value="1"/>
</dbReference>
<dbReference type="InterPro" id="IPR040843">
    <property type="entry name" value="RAMA"/>
</dbReference>
<evidence type="ECO:0000259" key="3">
    <source>
        <dbReference type="Pfam" id="PF18755"/>
    </source>
</evidence>
<evidence type="ECO:0000313" key="4">
    <source>
        <dbReference type="EMBL" id="PWG59077.1"/>
    </source>
</evidence>